<evidence type="ECO:0000256" key="3">
    <source>
        <dbReference type="ARBA" id="ARBA00022448"/>
    </source>
</evidence>
<keyword evidence="4 8" id="KW-1003">Cell membrane</keyword>
<dbReference type="InterPro" id="IPR020846">
    <property type="entry name" value="MFS_dom"/>
</dbReference>
<dbReference type="GO" id="GO:0042910">
    <property type="term" value="F:xenobiotic transmembrane transporter activity"/>
    <property type="evidence" value="ECO:0007669"/>
    <property type="project" value="InterPro"/>
</dbReference>
<evidence type="ECO:0000256" key="6">
    <source>
        <dbReference type="ARBA" id="ARBA00022989"/>
    </source>
</evidence>
<dbReference type="PANTHER" id="PTHR23502">
    <property type="entry name" value="MAJOR FACILITATOR SUPERFAMILY"/>
    <property type="match status" value="1"/>
</dbReference>
<proteinExistence type="inferred from homology"/>
<feature type="transmembrane region" description="Helical" evidence="8">
    <location>
        <begin position="312"/>
        <end position="328"/>
    </location>
</feature>
<dbReference type="GO" id="GO:0005886">
    <property type="term" value="C:plasma membrane"/>
    <property type="evidence" value="ECO:0007669"/>
    <property type="project" value="UniProtKB-SubCell"/>
</dbReference>
<dbReference type="GO" id="GO:1990961">
    <property type="term" value="P:xenobiotic detoxification by transmembrane export across the plasma membrane"/>
    <property type="evidence" value="ECO:0007669"/>
    <property type="project" value="InterPro"/>
</dbReference>
<dbReference type="HOGENOM" id="CLU_001265_47_0_9"/>
<dbReference type="PROSITE" id="PS50850">
    <property type="entry name" value="MFS"/>
    <property type="match status" value="1"/>
</dbReference>
<evidence type="ECO:0000256" key="5">
    <source>
        <dbReference type="ARBA" id="ARBA00022692"/>
    </source>
</evidence>
<dbReference type="NCBIfam" id="TIGR00710">
    <property type="entry name" value="efflux_Bcr_CflA"/>
    <property type="match status" value="1"/>
</dbReference>
<comment type="similarity">
    <text evidence="2 8">Belongs to the major facilitator superfamily. Bcr/CmlA family.</text>
</comment>
<dbReference type="InterPro" id="IPR004812">
    <property type="entry name" value="Efflux_drug-R_Bcr/CmlA"/>
</dbReference>
<dbReference type="AlphaFoldDB" id="A0A0A7FUE9"/>
<accession>A0A0A7FUE9</accession>
<feature type="transmembrane region" description="Helical" evidence="8">
    <location>
        <begin position="349"/>
        <end position="368"/>
    </location>
</feature>
<sequence length="406" mass="44571">MDTKEKNDLSIKQKILGNKGFIAFIGFLSAFVPMSTDLYLPALPKMITTFHTTEQILNLTITFFFIFYAIGMLFWGPLSDKYGRKRILLIGMITYCIGSFLCACSNSVEALVISRIIQALGSGSAVSVSTAMMKDVYTGKKLTAMLALVQSIAMTTPVIAPTIGSLILKYTSWHGIFWVLSIVSILGIIGSILVTETLTNYNDGNILEVFSKLKTVSKNPGFSVLVLIFTITALPMMAYISTSSYIYIDGFHLNDQLYSYFYSSTAIFLVLGPMFYVKLSNKFKSRTIITVDFLIVLLSGILLIVFGNHSPLAFALSIIPAMFFGNMLKPPSTTLMLAQQDDNIGSASSLVSFTNTIMGSIGMILITLNVGNKIIAIGTMYVIVALISLSLWLTLSKRPFIKQVDN</sequence>
<keyword evidence="6 8" id="KW-1133">Transmembrane helix</keyword>
<feature type="transmembrane region" description="Helical" evidence="8">
    <location>
        <begin position="222"/>
        <end position="248"/>
    </location>
</feature>
<feature type="transmembrane region" description="Helical" evidence="8">
    <location>
        <begin position="289"/>
        <end position="306"/>
    </location>
</feature>
<feature type="transmembrane region" description="Helical" evidence="8">
    <location>
        <begin position="176"/>
        <end position="201"/>
    </location>
</feature>
<evidence type="ECO:0000313" key="10">
    <source>
        <dbReference type="EMBL" id="AIY82461.1"/>
    </source>
</evidence>
<evidence type="ECO:0000256" key="7">
    <source>
        <dbReference type="ARBA" id="ARBA00023136"/>
    </source>
</evidence>
<evidence type="ECO:0000259" key="9">
    <source>
        <dbReference type="PROSITE" id="PS50850"/>
    </source>
</evidence>
<dbReference type="eggNOG" id="COG2814">
    <property type="taxonomic scope" value="Bacteria"/>
</dbReference>
<keyword evidence="3 8" id="KW-0813">Transport</keyword>
<evidence type="ECO:0000256" key="2">
    <source>
        <dbReference type="ARBA" id="ARBA00006236"/>
    </source>
</evidence>
<feature type="domain" description="Major facilitator superfamily (MFS) profile" evidence="9">
    <location>
        <begin position="21"/>
        <end position="402"/>
    </location>
</feature>
<evidence type="ECO:0000256" key="4">
    <source>
        <dbReference type="ARBA" id="ARBA00022475"/>
    </source>
</evidence>
<dbReference type="Proteomes" id="UP000030635">
    <property type="component" value="Chromosome"/>
</dbReference>
<dbReference type="PANTHER" id="PTHR23502:SF132">
    <property type="entry name" value="POLYAMINE TRANSPORTER 2-RELATED"/>
    <property type="match status" value="1"/>
</dbReference>
<dbReference type="CDD" id="cd17320">
    <property type="entry name" value="MFS_MdfA_MDR_like"/>
    <property type="match status" value="1"/>
</dbReference>
<gene>
    <name evidence="10" type="ORF">U729_236</name>
</gene>
<dbReference type="Pfam" id="PF07690">
    <property type="entry name" value="MFS_1"/>
    <property type="match status" value="1"/>
</dbReference>
<feature type="transmembrane region" description="Helical" evidence="8">
    <location>
        <begin position="21"/>
        <end position="43"/>
    </location>
</feature>
<keyword evidence="7 8" id="KW-0472">Membrane</keyword>
<organism evidence="10 11">
    <name type="scientific">Clostridium baratii str. Sullivan</name>
    <dbReference type="NCBI Taxonomy" id="1415775"/>
    <lineage>
        <taxon>Bacteria</taxon>
        <taxon>Bacillati</taxon>
        <taxon>Bacillota</taxon>
        <taxon>Clostridia</taxon>
        <taxon>Eubacteriales</taxon>
        <taxon>Clostridiaceae</taxon>
        <taxon>Clostridium</taxon>
    </lineage>
</organism>
<dbReference type="InterPro" id="IPR011701">
    <property type="entry name" value="MFS"/>
</dbReference>
<dbReference type="InterPro" id="IPR036259">
    <property type="entry name" value="MFS_trans_sf"/>
</dbReference>
<dbReference type="RefSeq" id="WP_039310992.1">
    <property type="nucleotide sequence ID" value="NZ_CP006905.1"/>
</dbReference>
<comment type="subcellular location">
    <subcellularLocation>
        <location evidence="1 8">Cell membrane</location>
        <topology evidence="1 8">Multi-pass membrane protein</topology>
    </subcellularLocation>
</comment>
<feature type="transmembrane region" description="Helical" evidence="8">
    <location>
        <begin position="374"/>
        <end position="395"/>
    </location>
</feature>
<dbReference type="Gene3D" id="1.20.1720.10">
    <property type="entry name" value="Multidrug resistance protein D"/>
    <property type="match status" value="1"/>
</dbReference>
<keyword evidence="5 8" id="KW-0812">Transmembrane</keyword>
<comment type="caution">
    <text evidence="8">Lacks conserved residue(s) required for the propagation of feature annotation.</text>
</comment>
<protein>
    <recommendedName>
        <fullName evidence="8">Bcr/CflA family efflux transporter</fullName>
    </recommendedName>
</protein>
<feature type="transmembrane region" description="Helical" evidence="8">
    <location>
        <begin position="55"/>
        <end position="75"/>
    </location>
</feature>
<feature type="transmembrane region" description="Helical" evidence="8">
    <location>
        <begin position="145"/>
        <end position="170"/>
    </location>
</feature>
<dbReference type="SUPFAM" id="SSF103473">
    <property type="entry name" value="MFS general substrate transporter"/>
    <property type="match status" value="1"/>
</dbReference>
<dbReference type="STRING" id="1561.NPD11_2749"/>
<feature type="transmembrane region" description="Helical" evidence="8">
    <location>
        <begin position="260"/>
        <end position="277"/>
    </location>
</feature>
<name>A0A0A7FUE9_9CLOT</name>
<evidence type="ECO:0000256" key="8">
    <source>
        <dbReference type="RuleBase" id="RU365088"/>
    </source>
</evidence>
<keyword evidence="11" id="KW-1185">Reference proteome</keyword>
<dbReference type="KEGG" id="cbv:U729_236"/>
<dbReference type="EMBL" id="CP006905">
    <property type="protein sequence ID" value="AIY82461.1"/>
    <property type="molecule type" value="Genomic_DNA"/>
</dbReference>
<evidence type="ECO:0000256" key="1">
    <source>
        <dbReference type="ARBA" id="ARBA00004651"/>
    </source>
</evidence>
<reference evidence="10 11" key="1">
    <citation type="journal article" date="2015" name="Infect. Genet. Evol.">
        <title>Genomic sequences of six botulinum neurotoxin-producing strains representing three clostridial species illustrate the mobility and diversity of botulinum neurotoxin genes.</title>
        <authorList>
            <person name="Smith T.J."/>
            <person name="Hill K.K."/>
            <person name="Xie G."/>
            <person name="Foley B.T."/>
            <person name="Williamson C.H."/>
            <person name="Foster J.T."/>
            <person name="Johnson S.L."/>
            <person name="Chertkov O."/>
            <person name="Teshima H."/>
            <person name="Gibbons H.S."/>
            <person name="Johnsky L.A."/>
            <person name="Karavis M.A."/>
            <person name="Smith L.A."/>
        </authorList>
    </citation>
    <scope>NUCLEOTIDE SEQUENCE [LARGE SCALE GENOMIC DNA]</scope>
    <source>
        <strain evidence="10">Sullivan</strain>
    </source>
</reference>
<dbReference type="OrthoDB" id="9800416at2"/>
<evidence type="ECO:0000313" key="11">
    <source>
        <dbReference type="Proteomes" id="UP000030635"/>
    </source>
</evidence>